<evidence type="ECO:0000313" key="2">
    <source>
        <dbReference type="Proteomes" id="UP001152523"/>
    </source>
</evidence>
<reference evidence="1" key="1">
    <citation type="submission" date="2022-07" db="EMBL/GenBank/DDBJ databases">
        <authorList>
            <person name="Macas J."/>
            <person name="Novak P."/>
            <person name="Neumann P."/>
        </authorList>
    </citation>
    <scope>NUCLEOTIDE SEQUENCE</scope>
</reference>
<organism evidence="1 2">
    <name type="scientific">Cuscuta epithymum</name>
    <dbReference type="NCBI Taxonomy" id="186058"/>
    <lineage>
        <taxon>Eukaryota</taxon>
        <taxon>Viridiplantae</taxon>
        <taxon>Streptophyta</taxon>
        <taxon>Embryophyta</taxon>
        <taxon>Tracheophyta</taxon>
        <taxon>Spermatophyta</taxon>
        <taxon>Magnoliopsida</taxon>
        <taxon>eudicotyledons</taxon>
        <taxon>Gunneridae</taxon>
        <taxon>Pentapetalae</taxon>
        <taxon>asterids</taxon>
        <taxon>lamiids</taxon>
        <taxon>Solanales</taxon>
        <taxon>Convolvulaceae</taxon>
        <taxon>Cuscuteae</taxon>
        <taxon>Cuscuta</taxon>
        <taxon>Cuscuta subgen. Cuscuta</taxon>
    </lineage>
</organism>
<sequence>MGRPTVFEPYISTKMQSATSFQRKCLPDSDCDNEGSITAPVKSLPDEASVYGSHMNSDPGPGIYAFKGKAGNEEPRSDPSFETDNAYTTLILPCPVMIIPINLRTPPYYY</sequence>
<dbReference type="EMBL" id="CAMAPF010000991">
    <property type="protein sequence ID" value="CAH9135773.1"/>
    <property type="molecule type" value="Genomic_DNA"/>
</dbReference>
<name>A0AAV0FK06_9ASTE</name>
<dbReference type="Proteomes" id="UP001152523">
    <property type="component" value="Unassembled WGS sequence"/>
</dbReference>
<accession>A0AAV0FK06</accession>
<comment type="caution">
    <text evidence="1">The sequence shown here is derived from an EMBL/GenBank/DDBJ whole genome shotgun (WGS) entry which is preliminary data.</text>
</comment>
<evidence type="ECO:0000313" key="1">
    <source>
        <dbReference type="EMBL" id="CAH9135773.1"/>
    </source>
</evidence>
<proteinExistence type="predicted"/>
<gene>
    <name evidence="1" type="ORF">CEPIT_LOCUS34776</name>
</gene>
<protein>
    <submittedName>
        <fullName evidence="1">Uncharacterized protein</fullName>
    </submittedName>
</protein>
<dbReference type="AlphaFoldDB" id="A0AAV0FK06"/>
<keyword evidence="2" id="KW-1185">Reference proteome</keyword>